<dbReference type="KEGG" id="sml:Smlt1781"/>
<evidence type="ECO:0000313" key="3">
    <source>
        <dbReference type="Proteomes" id="UP000008840"/>
    </source>
</evidence>
<feature type="transmembrane region" description="Helical" evidence="1">
    <location>
        <begin position="62"/>
        <end position="84"/>
    </location>
</feature>
<accession>B2FL69</accession>
<reference evidence="2 3" key="1">
    <citation type="journal article" date="2008" name="Genome Biol.">
        <title>The complete genome, comparative and functional analysis of Stenotrophomonas maltophilia reveals an organism heavily shielded by drug resistance determinants.</title>
        <authorList>
            <person name="Crossman L.C."/>
            <person name="Gould V.C."/>
            <person name="Dow J.M."/>
            <person name="Vernikos G.S."/>
            <person name="Okazaki A."/>
            <person name="Sebaihia M."/>
            <person name="Saunders D."/>
            <person name="Arrowsmith C."/>
            <person name="Carver T."/>
            <person name="Peters N."/>
            <person name="Adlem E."/>
            <person name="Kerhornou A."/>
            <person name="Lord A."/>
            <person name="Murphy L."/>
            <person name="Seeger K."/>
            <person name="Squares R."/>
            <person name="Rutter S."/>
            <person name="Quail M.A."/>
            <person name="Rajandream M.A."/>
            <person name="Harris D."/>
            <person name="Churcher C."/>
            <person name="Bentley S.D."/>
            <person name="Parkhill J."/>
            <person name="Thomson N.R."/>
            <person name="Avison M.B."/>
        </authorList>
    </citation>
    <scope>NUCLEOTIDE SEQUENCE [LARGE SCALE GENOMIC DNA]</scope>
    <source>
        <strain evidence="2 3">K279a</strain>
    </source>
</reference>
<evidence type="ECO:0000256" key="1">
    <source>
        <dbReference type="SAM" id="Phobius"/>
    </source>
</evidence>
<keyword evidence="1" id="KW-1133">Transmembrane helix</keyword>
<keyword evidence="1" id="KW-0472">Membrane</keyword>
<name>B2FL69_STRMK</name>
<feature type="transmembrane region" description="Helical" evidence="1">
    <location>
        <begin position="133"/>
        <end position="154"/>
    </location>
</feature>
<feature type="transmembrane region" description="Helical" evidence="1">
    <location>
        <begin position="24"/>
        <end position="50"/>
    </location>
</feature>
<dbReference type="Proteomes" id="UP000008840">
    <property type="component" value="Chromosome"/>
</dbReference>
<keyword evidence="3" id="KW-1185">Reference proteome</keyword>
<organism evidence="2 3">
    <name type="scientific">Stenotrophomonas maltophilia (strain K279a)</name>
    <dbReference type="NCBI Taxonomy" id="522373"/>
    <lineage>
        <taxon>Bacteria</taxon>
        <taxon>Pseudomonadati</taxon>
        <taxon>Pseudomonadota</taxon>
        <taxon>Gammaproteobacteria</taxon>
        <taxon>Lysobacterales</taxon>
        <taxon>Lysobacteraceae</taxon>
        <taxon>Stenotrophomonas</taxon>
        <taxon>Stenotrophomonas maltophilia group</taxon>
    </lineage>
</organism>
<sequence>MGASHLPMDGRTAMKTPSTDAGRLAQALILAVLAAGMLPAQLFGGLLFALEFRRTPMPALTGGGLMFGLGVCVAIAVFLPMALLLRSRWPLRRTRFVLAGSALGALAMAIHEWPGAIHGPLLQRLRYVDTFDVISYGLTVLAAGGLGLASGLAFHTVFRLSLQGGAVHATPPPPGEGA</sequence>
<evidence type="ECO:0000313" key="2">
    <source>
        <dbReference type="EMBL" id="CAQ45302.1"/>
    </source>
</evidence>
<dbReference type="HOGENOM" id="CLU_1609781_0_0_6"/>
<gene>
    <name evidence="2" type="ordered locus">Smlt1781</name>
</gene>
<keyword evidence="1 2" id="KW-0812">Transmembrane</keyword>
<dbReference type="AlphaFoldDB" id="B2FL69"/>
<proteinExistence type="predicted"/>
<protein>
    <submittedName>
        <fullName evidence="2">Transmembrane protein</fullName>
    </submittedName>
</protein>
<dbReference type="EnsemblBacteria" id="CAQ45302">
    <property type="protein sequence ID" value="CAQ45302"/>
    <property type="gene ID" value="Smlt1781"/>
</dbReference>
<dbReference type="EMBL" id="AM743169">
    <property type="protein sequence ID" value="CAQ45302.1"/>
    <property type="molecule type" value="Genomic_DNA"/>
</dbReference>